<dbReference type="PANTHER" id="PTHR43861:SF1">
    <property type="entry name" value="TRANS-ACONITATE 2-METHYLTRANSFERASE"/>
    <property type="match status" value="1"/>
</dbReference>
<dbReference type="GO" id="GO:0008757">
    <property type="term" value="F:S-adenosylmethionine-dependent methyltransferase activity"/>
    <property type="evidence" value="ECO:0007669"/>
    <property type="project" value="InterPro"/>
</dbReference>
<feature type="domain" description="Methyltransferase type 11" evidence="1">
    <location>
        <begin position="55"/>
        <end position="149"/>
    </location>
</feature>
<dbReference type="PANTHER" id="PTHR43861">
    <property type="entry name" value="TRANS-ACONITATE 2-METHYLTRANSFERASE-RELATED"/>
    <property type="match status" value="1"/>
</dbReference>
<dbReference type="Gene3D" id="3.40.50.150">
    <property type="entry name" value="Vaccinia Virus protein VP39"/>
    <property type="match status" value="1"/>
</dbReference>
<evidence type="ECO:0000313" key="2">
    <source>
        <dbReference type="EMBL" id="SMX53468.1"/>
    </source>
</evidence>
<organism evidence="2 3">
    <name type="scientific">Candidatus Brevifilum fermentans</name>
    <dbReference type="NCBI Taxonomy" id="1986204"/>
    <lineage>
        <taxon>Bacteria</taxon>
        <taxon>Bacillati</taxon>
        <taxon>Chloroflexota</taxon>
        <taxon>Anaerolineae</taxon>
        <taxon>Anaerolineales</taxon>
        <taxon>Anaerolineaceae</taxon>
        <taxon>Candidatus Brevifilum</taxon>
    </lineage>
</organism>
<dbReference type="CDD" id="cd02440">
    <property type="entry name" value="AdoMet_MTases"/>
    <property type="match status" value="1"/>
</dbReference>
<dbReference type="GO" id="GO:0032259">
    <property type="term" value="P:methylation"/>
    <property type="evidence" value="ECO:0007669"/>
    <property type="project" value="UniProtKB-KW"/>
</dbReference>
<gene>
    <name evidence="2" type="ORF">CFX1CAM_0402</name>
</gene>
<dbReference type="KEGG" id="abat:CFX1CAM_0402"/>
<reference evidence="3" key="1">
    <citation type="submission" date="2017-05" db="EMBL/GenBank/DDBJ databases">
        <authorList>
            <person name="Kirkegaard R."/>
            <person name="Mcilroy J S."/>
        </authorList>
    </citation>
    <scope>NUCLEOTIDE SEQUENCE [LARGE SCALE GENOMIC DNA]</scope>
</reference>
<dbReference type="OrthoDB" id="7365827at2"/>
<keyword evidence="2" id="KW-0489">Methyltransferase</keyword>
<keyword evidence="3" id="KW-1185">Reference proteome</keyword>
<sequence>MNDPLNPKKEPIAQAAYNQFAEAYAALVETKAHNAYYERPATLSLLPEVRGWRVLDAGCGPGVYAQILLAQGAQVVALDVNPKMVALARARLGEEARVIQASLEDPLNFFEAESFDLVIAPLVMDYVRDWGLTFSEFQRILKPGGILVFSIEHPVMKYFDFIEKSNYFQVEQVSYTWKGFGPPVEVPTFRRSLTEVFNPLIDAGFNIDRVLEPLPTEAFKAAQPEDYEKLLREPGFMCIRAVRR</sequence>
<dbReference type="InterPro" id="IPR029063">
    <property type="entry name" value="SAM-dependent_MTases_sf"/>
</dbReference>
<dbReference type="EMBL" id="LT859958">
    <property type="protein sequence ID" value="SMX53468.1"/>
    <property type="molecule type" value="Genomic_DNA"/>
</dbReference>
<evidence type="ECO:0000259" key="1">
    <source>
        <dbReference type="Pfam" id="PF08241"/>
    </source>
</evidence>
<dbReference type="InterPro" id="IPR013216">
    <property type="entry name" value="Methyltransf_11"/>
</dbReference>
<dbReference type="AlphaFoldDB" id="A0A1Y6K3M1"/>
<protein>
    <submittedName>
        <fullName evidence="2">Methyltransferase type 11</fullName>
    </submittedName>
</protein>
<proteinExistence type="predicted"/>
<keyword evidence="2" id="KW-0808">Transferase</keyword>
<name>A0A1Y6K3M1_9CHLR</name>
<dbReference type="Pfam" id="PF08241">
    <property type="entry name" value="Methyltransf_11"/>
    <property type="match status" value="1"/>
</dbReference>
<dbReference type="Proteomes" id="UP000195514">
    <property type="component" value="Chromosome I"/>
</dbReference>
<accession>A0A1Y6K3M1</accession>
<dbReference type="RefSeq" id="WP_087861402.1">
    <property type="nucleotide sequence ID" value="NZ_LT859958.1"/>
</dbReference>
<evidence type="ECO:0000313" key="3">
    <source>
        <dbReference type="Proteomes" id="UP000195514"/>
    </source>
</evidence>
<dbReference type="SUPFAM" id="SSF53335">
    <property type="entry name" value="S-adenosyl-L-methionine-dependent methyltransferases"/>
    <property type="match status" value="1"/>
</dbReference>